<proteinExistence type="predicted"/>
<organism evidence="1 2">
    <name type="scientific">Pleuronectes platessa</name>
    <name type="common">European plaice</name>
    <dbReference type="NCBI Taxonomy" id="8262"/>
    <lineage>
        <taxon>Eukaryota</taxon>
        <taxon>Metazoa</taxon>
        <taxon>Chordata</taxon>
        <taxon>Craniata</taxon>
        <taxon>Vertebrata</taxon>
        <taxon>Euteleostomi</taxon>
        <taxon>Actinopterygii</taxon>
        <taxon>Neopterygii</taxon>
        <taxon>Teleostei</taxon>
        <taxon>Neoteleostei</taxon>
        <taxon>Acanthomorphata</taxon>
        <taxon>Carangaria</taxon>
        <taxon>Pleuronectiformes</taxon>
        <taxon>Pleuronectoidei</taxon>
        <taxon>Pleuronectidae</taxon>
        <taxon>Pleuronectes</taxon>
    </lineage>
</organism>
<gene>
    <name evidence="1" type="ORF">PLEPLA_LOCUS42221</name>
</gene>
<keyword evidence="2" id="KW-1185">Reference proteome</keyword>
<reference evidence="1" key="1">
    <citation type="submission" date="2020-03" db="EMBL/GenBank/DDBJ databases">
        <authorList>
            <person name="Weist P."/>
        </authorList>
    </citation>
    <scope>NUCLEOTIDE SEQUENCE</scope>
</reference>
<evidence type="ECO:0000313" key="2">
    <source>
        <dbReference type="Proteomes" id="UP001153269"/>
    </source>
</evidence>
<evidence type="ECO:0000313" key="1">
    <source>
        <dbReference type="EMBL" id="CAB1454455.1"/>
    </source>
</evidence>
<dbReference type="AlphaFoldDB" id="A0A9N7Z7V1"/>
<accession>A0A9N7Z7V1</accession>
<dbReference type="Proteomes" id="UP001153269">
    <property type="component" value="Unassembled WGS sequence"/>
</dbReference>
<name>A0A9N7Z7V1_PLEPL</name>
<comment type="caution">
    <text evidence="1">The sequence shown here is derived from an EMBL/GenBank/DDBJ whole genome shotgun (WGS) entry which is preliminary data.</text>
</comment>
<sequence>MCRVLCLRLKQVAGGEVTVQAKSDSERRSNLPELKAEPSAFLFQGWTTHATSTVPPSLPCVSDYEASLASKSKMSVCVCGRRRRWASRKCTFKVQPLSSRSRALSFINAVNYSQSETFNHGFLRPPARWPDSPTAPPHRSVYTGKASAKNYVHVNYCKLLVVPLRRFSLFGERLIE</sequence>
<protein>
    <submittedName>
        <fullName evidence="1">Uncharacterized protein</fullName>
    </submittedName>
</protein>
<dbReference type="EMBL" id="CADEAL010004214">
    <property type="protein sequence ID" value="CAB1454455.1"/>
    <property type="molecule type" value="Genomic_DNA"/>
</dbReference>